<evidence type="ECO:0000313" key="2">
    <source>
        <dbReference type="Proteomes" id="UP000267342"/>
    </source>
</evidence>
<reference evidence="1 2" key="1">
    <citation type="submission" date="2018-09" db="EMBL/GenBank/DDBJ databases">
        <title>Zymobacter palmae IAM14233 (=T109) whole genome analysis.</title>
        <authorList>
            <person name="Yanase H."/>
        </authorList>
    </citation>
    <scope>NUCLEOTIDE SEQUENCE [LARGE SCALE GENOMIC DNA]</scope>
    <source>
        <strain evidence="1 2">IAM14233</strain>
    </source>
</reference>
<keyword evidence="1" id="KW-0067">ATP-binding</keyword>
<dbReference type="EMBL" id="AP018933">
    <property type="protein sequence ID" value="BBG31255.1"/>
    <property type="molecule type" value="Genomic_DNA"/>
</dbReference>
<accession>A0A348HI03</accession>
<dbReference type="Proteomes" id="UP000267342">
    <property type="component" value="Chromosome"/>
</dbReference>
<dbReference type="GO" id="GO:0005524">
    <property type="term" value="F:ATP binding"/>
    <property type="evidence" value="ECO:0007669"/>
    <property type="project" value="UniProtKB-KW"/>
</dbReference>
<protein>
    <submittedName>
        <fullName evidence="1">ATPase with chaperone activity, ATP-binding</fullName>
    </submittedName>
</protein>
<keyword evidence="2" id="KW-1185">Reference proteome</keyword>
<keyword evidence="1" id="KW-0547">Nucleotide-binding</keyword>
<evidence type="ECO:0000313" key="1">
    <source>
        <dbReference type="EMBL" id="BBG31255.1"/>
    </source>
</evidence>
<dbReference type="STRING" id="1123510.GCA_000620025_02629"/>
<dbReference type="PROSITE" id="PS51257">
    <property type="entry name" value="PROKAR_LIPOPROTEIN"/>
    <property type="match status" value="1"/>
</dbReference>
<organism evidence="1 2">
    <name type="scientific">Zymobacter palmae</name>
    <dbReference type="NCBI Taxonomy" id="33074"/>
    <lineage>
        <taxon>Bacteria</taxon>
        <taxon>Pseudomonadati</taxon>
        <taxon>Pseudomonadota</taxon>
        <taxon>Gammaproteobacteria</taxon>
        <taxon>Oceanospirillales</taxon>
        <taxon>Halomonadaceae</taxon>
        <taxon>Zymobacter group</taxon>
        <taxon>Zymobacter</taxon>
    </lineage>
</organism>
<name>A0A348HI03_9GAMM</name>
<dbReference type="OrthoDB" id="6506626at2"/>
<gene>
    <name evidence="1" type="ORF">ZBT109_2525</name>
</gene>
<sequence>MKRWRGYAVMGSVALGLTGCGHQWTRPDATPLQWQEDMVLCQHQAEDRFPADGVRQHSRYYSVNHGRCSQLTPCRPGQPLHTLEPLDEVRTIDVNAQNREEDVRVCLLERGWL</sequence>
<proteinExistence type="predicted"/>
<dbReference type="RefSeq" id="WP_027705607.1">
    <property type="nucleotide sequence ID" value="NZ_AP018933.1"/>
</dbReference>
<dbReference type="KEGG" id="zpl:ZBT109_2525"/>
<dbReference type="AlphaFoldDB" id="A0A348HI03"/>